<accession>A0A2A8DNU0</accession>
<accession>A0A1G6US37</accession>
<name>A0A2A8DNU0_9BACI</name>
<reference evidence="2" key="1">
    <citation type="submission" date="2016-10" db="EMBL/GenBank/DDBJ databases">
        <authorList>
            <person name="Varghese N."/>
        </authorList>
    </citation>
    <scope>NUCLEOTIDE SEQUENCE [LARGE SCALE GENOMIC DNA]</scope>
    <source>
        <strain evidence="2">KPR-7A</strain>
    </source>
</reference>
<evidence type="ECO:0000313" key="2">
    <source>
        <dbReference type="Proteomes" id="UP000183507"/>
    </source>
</evidence>
<dbReference type="EMBL" id="FMZR01000006">
    <property type="protein sequence ID" value="SDD43365.1"/>
    <property type="molecule type" value="Genomic_DNA"/>
</dbReference>
<dbReference type="AlphaFoldDB" id="A0A2A8DNU0"/>
<evidence type="ECO:0000313" key="1">
    <source>
        <dbReference type="EMBL" id="SDD43365.1"/>
    </source>
</evidence>
<organism evidence="1 2">
    <name type="scientific">Bacillus wiedmannii</name>
    <dbReference type="NCBI Taxonomy" id="1890302"/>
    <lineage>
        <taxon>Bacteria</taxon>
        <taxon>Bacillati</taxon>
        <taxon>Bacillota</taxon>
        <taxon>Bacilli</taxon>
        <taxon>Bacillales</taxon>
        <taxon>Bacillaceae</taxon>
        <taxon>Bacillus</taxon>
        <taxon>Bacillus cereus group</taxon>
    </lineage>
</organism>
<gene>
    <name evidence="1" type="ORF">SAMN04487767_10671</name>
</gene>
<sequence>MRKGRDVMSFQWNKHNRDTSKPIPVRGYNLTKLLKRVRELEEDGYEHVKPYQKIYKQRKSFDYDMSRNFGNGGYKFNGYTDTVEYLFVMKKVN</sequence>
<proteinExistence type="predicted"/>
<dbReference type="Proteomes" id="UP000183507">
    <property type="component" value="Unassembled WGS sequence"/>
</dbReference>
<protein>
    <submittedName>
        <fullName evidence="1">Uncharacterized protein</fullName>
    </submittedName>
</protein>